<dbReference type="GO" id="GO:0005765">
    <property type="term" value="C:lysosomal membrane"/>
    <property type="evidence" value="ECO:0007669"/>
    <property type="project" value="UniProtKB-SubCell"/>
</dbReference>
<evidence type="ECO:0000256" key="7">
    <source>
        <dbReference type="ARBA" id="ARBA00022801"/>
    </source>
</evidence>
<evidence type="ECO:0000256" key="8">
    <source>
        <dbReference type="ARBA" id="ARBA00022989"/>
    </source>
</evidence>
<evidence type="ECO:0000256" key="12">
    <source>
        <dbReference type="SAM" id="MobiDB-lite"/>
    </source>
</evidence>
<dbReference type="GO" id="GO:0046856">
    <property type="term" value="P:phosphatidylinositol dephosphorylation"/>
    <property type="evidence" value="ECO:0007669"/>
    <property type="project" value="InterPro"/>
</dbReference>
<keyword evidence="5 11" id="KW-0812">Transmembrane</keyword>
<reference evidence="13" key="1">
    <citation type="submission" date="2012-12" db="EMBL/GenBank/DDBJ databases">
        <title>Identification and characterization of a phenylalanine ammonia-lyase gene family in Isatis indigotica Fort.</title>
        <authorList>
            <person name="Liu Q."/>
            <person name="Chen J."/>
            <person name="Zhou X."/>
            <person name="Di P."/>
            <person name="Xiao Y."/>
            <person name="Xuan H."/>
            <person name="Zhang L."/>
            <person name="Chen W."/>
        </authorList>
    </citation>
    <scope>NUCLEOTIDE SEQUENCE</scope>
    <source>
        <tissue evidence="13">Salivary gland</tissue>
    </source>
</reference>
<feature type="compositionally biased region" description="Polar residues" evidence="12">
    <location>
        <begin position="14"/>
        <end position="29"/>
    </location>
</feature>
<protein>
    <recommendedName>
        <fullName evidence="4 11">Phosphatidylinositol-4,5-bisphosphate 4-phosphatase</fullName>
        <ecNumber evidence="4 11">3.1.3.78</ecNumber>
    </recommendedName>
</protein>
<feature type="transmembrane region" description="Helical" evidence="11">
    <location>
        <begin position="178"/>
        <end position="202"/>
    </location>
</feature>
<feature type="transmembrane region" description="Helical" evidence="11">
    <location>
        <begin position="208"/>
        <end position="228"/>
    </location>
</feature>
<organism evidence="13">
    <name type="scientific">Ixodes ricinus</name>
    <name type="common">Common tick</name>
    <name type="synonym">Acarus ricinus</name>
    <dbReference type="NCBI Taxonomy" id="34613"/>
    <lineage>
        <taxon>Eukaryota</taxon>
        <taxon>Metazoa</taxon>
        <taxon>Ecdysozoa</taxon>
        <taxon>Arthropoda</taxon>
        <taxon>Chelicerata</taxon>
        <taxon>Arachnida</taxon>
        <taxon>Acari</taxon>
        <taxon>Parasitiformes</taxon>
        <taxon>Ixodida</taxon>
        <taxon>Ixodoidea</taxon>
        <taxon>Ixodidae</taxon>
        <taxon>Ixodinae</taxon>
        <taxon>Ixodes</taxon>
    </lineage>
</organism>
<evidence type="ECO:0000256" key="10">
    <source>
        <dbReference type="ARBA" id="ARBA00023228"/>
    </source>
</evidence>
<keyword evidence="7 11" id="KW-0378">Hydrolase</keyword>
<dbReference type="GO" id="GO:0034597">
    <property type="term" value="F:phosphatidylinositol-4,5-bisphosphate 4-phosphatase activity"/>
    <property type="evidence" value="ECO:0007669"/>
    <property type="project" value="UniProtKB-EC"/>
</dbReference>
<comment type="subcellular location">
    <subcellularLocation>
        <location evidence="2 11">Late endosome membrane</location>
        <topology evidence="2 11">Multi-pass membrane protein</topology>
    </subcellularLocation>
    <subcellularLocation>
        <location evidence="3 11">Lysosome membrane</location>
        <topology evidence="3 11">Multi-pass membrane protein</topology>
    </subcellularLocation>
</comment>
<evidence type="ECO:0000256" key="11">
    <source>
        <dbReference type="RuleBase" id="RU365008"/>
    </source>
</evidence>
<evidence type="ECO:0000256" key="5">
    <source>
        <dbReference type="ARBA" id="ARBA00022692"/>
    </source>
</evidence>
<keyword evidence="6 11" id="KW-0967">Endosome</keyword>
<dbReference type="GO" id="GO:0030670">
    <property type="term" value="C:phagocytic vesicle membrane"/>
    <property type="evidence" value="ECO:0007669"/>
    <property type="project" value="TreeGrafter"/>
</dbReference>
<keyword evidence="9 11" id="KW-0472">Membrane</keyword>
<dbReference type="Pfam" id="PF09788">
    <property type="entry name" value="Tmemb_55A"/>
    <property type="match status" value="1"/>
</dbReference>
<sequence length="241" mass="26560">MAVSDDSAERTPLLQEQSDSSLPSYSNTQVRDELPPPYTPQFAAQGNIVPCRVCGYVIDISGRRDQHVVKCSRCSEATPIRHAPPGKKYVRCPCNCLLICNVTSQRIGCPRPNCHRIINLAPSTTSIPQAPLPGLCRVSCVHCQQNFLFNTLNNALSRCPHCRRVSSVGPQFARTRGILSLVLALVFLAITLGVALGTYQYAFEKKGIYVVYAGGFIAFLLFLLRSLYYLTMRVSHIEGPA</sequence>
<comment type="catalytic activity">
    <reaction evidence="1 11">
        <text>a 1,2-diacyl-sn-glycero-3-phospho-(1D-myo-inositol-4,5-bisphosphate) + H2O = a 1,2-diacyl-sn-glycero-3-phospho-(1D-myo-inositol-5-phosphate) + phosphate</text>
        <dbReference type="Rhea" id="RHEA:25674"/>
        <dbReference type="ChEBI" id="CHEBI:15377"/>
        <dbReference type="ChEBI" id="CHEBI:43474"/>
        <dbReference type="ChEBI" id="CHEBI:57795"/>
        <dbReference type="ChEBI" id="CHEBI:58456"/>
        <dbReference type="EC" id="3.1.3.78"/>
    </reaction>
</comment>
<name>A0A0K8RFM0_IXORI</name>
<evidence type="ECO:0000256" key="4">
    <source>
        <dbReference type="ARBA" id="ARBA00012936"/>
    </source>
</evidence>
<feature type="region of interest" description="Disordered" evidence="12">
    <location>
        <begin position="1"/>
        <end position="39"/>
    </location>
</feature>
<proteinExistence type="evidence at transcript level"/>
<dbReference type="EC" id="3.1.3.78" evidence="4 11"/>
<evidence type="ECO:0000256" key="1">
    <source>
        <dbReference type="ARBA" id="ARBA00001261"/>
    </source>
</evidence>
<dbReference type="PANTHER" id="PTHR21014">
    <property type="entry name" value="PHOSPHATIDYLINOSITOL-4,5-BISPHOSPHATE 4-PHOSPHATASE"/>
    <property type="match status" value="1"/>
</dbReference>
<evidence type="ECO:0000313" key="13">
    <source>
        <dbReference type="EMBL" id="JAA69940.1"/>
    </source>
</evidence>
<dbReference type="AlphaFoldDB" id="A0A0K8RFM0"/>
<dbReference type="GO" id="GO:0031902">
    <property type="term" value="C:late endosome membrane"/>
    <property type="evidence" value="ECO:0007669"/>
    <property type="project" value="UniProtKB-SubCell"/>
</dbReference>
<evidence type="ECO:0000256" key="3">
    <source>
        <dbReference type="ARBA" id="ARBA00004155"/>
    </source>
</evidence>
<evidence type="ECO:0000256" key="6">
    <source>
        <dbReference type="ARBA" id="ARBA00022753"/>
    </source>
</evidence>
<accession>A0A0K8RFM0</accession>
<evidence type="ECO:0000256" key="9">
    <source>
        <dbReference type="ARBA" id="ARBA00023136"/>
    </source>
</evidence>
<dbReference type="PANTHER" id="PTHR21014:SF6">
    <property type="entry name" value="PHOSPHATIDYLINOSITOL-4,5-BISPHOSPHATE 4-PHOSPHATASE"/>
    <property type="match status" value="1"/>
</dbReference>
<evidence type="ECO:0000256" key="2">
    <source>
        <dbReference type="ARBA" id="ARBA00004107"/>
    </source>
</evidence>
<comment type="function">
    <text evidence="11">Catalyzes the hydrolysis of phosphatidylinositol-4,5-bisphosphate (PtdIns-4,5-P2) to phosphatidylinositol-4-phosphate (PtdIns-4-P).</text>
</comment>
<dbReference type="EMBL" id="GADI01003868">
    <property type="protein sequence ID" value="JAA69940.1"/>
    <property type="molecule type" value="mRNA"/>
</dbReference>
<keyword evidence="10 11" id="KW-0458">Lysosome</keyword>
<keyword evidence="8 11" id="KW-1133">Transmembrane helix</keyword>
<dbReference type="GO" id="GO:0005886">
    <property type="term" value="C:plasma membrane"/>
    <property type="evidence" value="ECO:0007669"/>
    <property type="project" value="TreeGrafter"/>
</dbReference>
<dbReference type="InterPro" id="IPR019178">
    <property type="entry name" value="PtdIns-P2-Ptase"/>
</dbReference>